<evidence type="ECO:0000256" key="2">
    <source>
        <dbReference type="ARBA" id="ARBA00004857"/>
    </source>
</evidence>
<evidence type="ECO:0000313" key="10">
    <source>
        <dbReference type="EMBL" id="BBO66167.1"/>
    </source>
</evidence>
<dbReference type="GO" id="GO:0006098">
    <property type="term" value="P:pentose-phosphate shunt"/>
    <property type="evidence" value="ECO:0007669"/>
    <property type="project" value="UniProtKB-UniRule"/>
</dbReference>
<evidence type="ECO:0000313" key="11">
    <source>
        <dbReference type="Proteomes" id="UP000427906"/>
    </source>
</evidence>
<comment type="pathway">
    <text evidence="2 9">Carbohydrate degradation; pentose phosphate pathway; D-glyceraldehyde 3-phosphate and beta-D-fructose 6-phosphate from D-ribose 5-phosphate and D-xylulose 5-phosphate (non-oxidative stage): step 2/3.</text>
</comment>
<dbReference type="InterPro" id="IPR013785">
    <property type="entry name" value="Aldolase_TIM"/>
</dbReference>
<evidence type="ECO:0000256" key="1">
    <source>
        <dbReference type="ARBA" id="ARBA00004496"/>
    </source>
</evidence>
<dbReference type="PROSITE" id="PS01054">
    <property type="entry name" value="TRANSALDOLASE_1"/>
    <property type="match status" value="1"/>
</dbReference>
<dbReference type="EC" id="2.2.1.2" evidence="9"/>
<dbReference type="InterPro" id="IPR004731">
    <property type="entry name" value="Transaldolase_3B/F6P_aldolase"/>
</dbReference>
<keyword evidence="7 9" id="KW-0704">Schiff base</keyword>
<evidence type="ECO:0000256" key="5">
    <source>
        <dbReference type="ARBA" id="ARBA00022679"/>
    </source>
</evidence>
<accession>A0A5K7YNK2</accession>
<dbReference type="AlphaFoldDB" id="A0A5K7YNK2"/>
<evidence type="ECO:0000256" key="6">
    <source>
        <dbReference type="ARBA" id="ARBA00023126"/>
    </source>
</evidence>
<dbReference type="SUPFAM" id="SSF51569">
    <property type="entry name" value="Aldolase"/>
    <property type="match status" value="1"/>
</dbReference>
<proteinExistence type="inferred from homology"/>
<keyword evidence="6 9" id="KW-0570">Pentose shunt</keyword>
<dbReference type="FunFam" id="3.20.20.70:FF:000018">
    <property type="entry name" value="Probable transaldolase"/>
    <property type="match status" value="1"/>
</dbReference>
<dbReference type="EMBL" id="AP021874">
    <property type="protein sequence ID" value="BBO66167.1"/>
    <property type="molecule type" value="Genomic_DNA"/>
</dbReference>
<reference evidence="10 11" key="1">
    <citation type="submission" date="2019-11" db="EMBL/GenBank/DDBJ databases">
        <title>Comparative genomics of hydrocarbon-degrading Desulfosarcina strains.</title>
        <authorList>
            <person name="Watanabe M."/>
            <person name="Kojima H."/>
            <person name="Fukui M."/>
        </authorList>
    </citation>
    <scope>NUCLEOTIDE SEQUENCE [LARGE SCALE GENOMIC DNA]</scope>
    <source>
        <strain evidence="10 11">PL12</strain>
    </source>
</reference>
<dbReference type="UniPathway" id="UPA00115">
    <property type="reaction ID" value="UER00414"/>
</dbReference>
<feature type="active site" description="Schiff-base intermediate with substrate" evidence="9">
    <location>
        <position position="92"/>
    </location>
</feature>
<organism evidence="10 11">
    <name type="scientific">Desulfosarcina alkanivorans</name>
    <dbReference type="NCBI Taxonomy" id="571177"/>
    <lineage>
        <taxon>Bacteria</taxon>
        <taxon>Pseudomonadati</taxon>
        <taxon>Thermodesulfobacteriota</taxon>
        <taxon>Desulfobacteria</taxon>
        <taxon>Desulfobacterales</taxon>
        <taxon>Desulfosarcinaceae</taxon>
        <taxon>Desulfosarcina</taxon>
    </lineage>
</organism>
<name>A0A5K7YNK2_9BACT</name>
<evidence type="ECO:0000256" key="7">
    <source>
        <dbReference type="ARBA" id="ARBA00023270"/>
    </source>
</evidence>
<evidence type="ECO:0000256" key="9">
    <source>
        <dbReference type="HAMAP-Rule" id="MF_00494"/>
    </source>
</evidence>
<dbReference type="InterPro" id="IPR033919">
    <property type="entry name" value="TSA/FSA_arc/bac"/>
</dbReference>
<dbReference type="PANTHER" id="PTHR10683:SF40">
    <property type="entry name" value="FRUCTOSE-6-PHOSPHATE ALDOLASE 1-RELATED"/>
    <property type="match status" value="1"/>
</dbReference>
<comment type="similarity">
    <text evidence="3 9">Belongs to the transaldolase family. Type 3B subfamily.</text>
</comment>
<dbReference type="PROSITE" id="PS00958">
    <property type="entry name" value="TRANSALDOLASE_2"/>
    <property type="match status" value="1"/>
</dbReference>
<dbReference type="NCBIfam" id="TIGR00875">
    <property type="entry name" value="fsa_talC_mipB"/>
    <property type="match status" value="1"/>
</dbReference>
<comment type="catalytic activity">
    <reaction evidence="8 9">
        <text>D-sedoheptulose 7-phosphate + D-glyceraldehyde 3-phosphate = D-erythrose 4-phosphate + beta-D-fructose 6-phosphate</text>
        <dbReference type="Rhea" id="RHEA:17053"/>
        <dbReference type="ChEBI" id="CHEBI:16897"/>
        <dbReference type="ChEBI" id="CHEBI:57483"/>
        <dbReference type="ChEBI" id="CHEBI:57634"/>
        <dbReference type="ChEBI" id="CHEBI:59776"/>
        <dbReference type="EC" id="2.2.1.2"/>
    </reaction>
</comment>
<dbReference type="CDD" id="cd00956">
    <property type="entry name" value="Transaldolase_FSA"/>
    <property type="match status" value="1"/>
</dbReference>
<protein>
    <recommendedName>
        <fullName evidence="9">Probable transaldolase</fullName>
        <ecNumber evidence="9">2.2.1.2</ecNumber>
    </recommendedName>
</protein>
<evidence type="ECO:0000256" key="8">
    <source>
        <dbReference type="ARBA" id="ARBA00048810"/>
    </source>
</evidence>
<dbReference type="InterPro" id="IPR001585">
    <property type="entry name" value="TAL/FSA"/>
</dbReference>
<keyword evidence="4 9" id="KW-0963">Cytoplasm</keyword>
<dbReference type="Pfam" id="PF00923">
    <property type="entry name" value="TAL_FSA"/>
    <property type="match status" value="1"/>
</dbReference>
<dbReference type="GO" id="GO:0005737">
    <property type="term" value="C:cytoplasm"/>
    <property type="evidence" value="ECO:0007669"/>
    <property type="project" value="UniProtKB-SubCell"/>
</dbReference>
<comment type="function">
    <text evidence="9">Transaldolase is important for the balance of metabolites in the pentose-phosphate pathway.</text>
</comment>
<dbReference type="Gene3D" id="3.20.20.70">
    <property type="entry name" value="Aldolase class I"/>
    <property type="match status" value="1"/>
</dbReference>
<dbReference type="PANTHER" id="PTHR10683">
    <property type="entry name" value="TRANSALDOLASE"/>
    <property type="match status" value="1"/>
</dbReference>
<keyword evidence="5 9" id="KW-0808">Transferase</keyword>
<dbReference type="GO" id="GO:0016832">
    <property type="term" value="F:aldehyde-lyase activity"/>
    <property type="evidence" value="ECO:0007669"/>
    <property type="project" value="InterPro"/>
</dbReference>
<dbReference type="Proteomes" id="UP000427906">
    <property type="component" value="Chromosome"/>
</dbReference>
<dbReference type="GO" id="GO:0004801">
    <property type="term" value="F:transaldolase activity"/>
    <property type="evidence" value="ECO:0007669"/>
    <property type="project" value="UniProtKB-UniRule"/>
</dbReference>
<dbReference type="HAMAP" id="MF_00494">
    <property type="entry name" value="Transaldolase_3b"/>
    <property type="match status" value="1"/>
</dbReference>
<dbReference type="KEGG" id="dalk:DSCA_00970"/>
<dbReference type="InterPro" id="IPR018225">
    <property type="entry name" value="Transaldolase_AS"/>
</dbReference>
<keyword evidence="11" id="KW-1185">Reference proteome</keyword>
<dbReference type="GO" id="GO:0042182">
    <property type="term" value="P:ketone catabolic process"/>
    <property type="evidence" value="ECO:0007669"/>
    <property type="project" value="UniProtKB-ARBA"/>
</dbReference>
<dbReference type="InterPro" id="IPR022999">
    <property type="entry name" value="Transaldolase_3B"/>
</dbReference>
<comment type="subcellular location">
    <subcellularLocation>
        <location evidence="1 9">Cytoplasm</location>
    </subcellularLocation>
</comment>
<evidence type="ECO:0000256" key="4">
    <source>
        <dbReference type="ARBA" id="ARBA00022490"/>
    </source>
</evidence>
<gene>
    <name evidence="9 10" type="primary">tal</name>
    <name evidence="10" type="ORF">DSCA_00970</name>
</gene>
<sequence length="223" mass="24265">MKLKKESETMKFFIDTANVDEIKEAHAMGMVDGVTTNPSLIAKEGRVFEDVIKEICEIVDGPISAEVISLEAEGMVAEARELAKIHPNVVIKVPMTVDGLKATRQLAQENIKTNVTLIFSPLQALMAAKAGASYVSPFVGRIDDLSQDGMQLIEQIVEIFANYAYDTEIIVASVRNPLHVLDSALAGADIATIPFKVLSKLAAHPLTDKGIQSFLADWEKAKK</sequence>
<evidence type="ECO:0000256" key="3">
    <source>
        <dbReference type="ARBA" id="ARBA00005740"/>
    </source>
</evidence>
<dbReference type="GO" id="GO:0005975">
    <property type="term" value="P:carbohydrate metabolic process"/>
    <property type="evidence" value="ECO:0007669"/>
    <property type="project" value="InterPro"/>
</dbReference>